<evidence type="ECO:0000313" key="2">
    <source>
        <dbReference type="Proteomes" id="UP000887013"/>
    </source>
</evidence>
<dbReference type="AlphaFoldDB" id="A0A8X6UVY4"/>
<proteinExistence type="predicted"/>
<dbReference type="Proteomes" id="UP000887013">
    <property type="component" value="Unassembled WGS sequence"/>
</dbReference>
<organism evidence="1 2">
    <name type="scientific">Nephila pilipes</name>
    <name type="common">Giant wood spider</name>
    <name type="synonym">Nephila maculata</name>
    <dbReference type="NCBI Taxonomy" id="299642"/>
    <lineage>
        <taxon>Eukaryota</taxon>
        <taxon>Metazoa</taxon>
        <taxon>Ecdysozoa</taxon>
        <taxon>Arthropoda</taxon>
        <taxon>Chelicerata</taxon>
        <taxon>Arachnida</taxon>
        <taxon>Araneae</taxon>
        <taxon>Araneomorphae</taxon>
        <taxon>Entelegynae</taxon>
        <taxon>Araneoidea</taxon>
        <taxon>Nephilidae</taxon>
        <taxon>Nephila</taxon>
    </lineage>
</organism>
<accession>A0A8X6UVY4</accession>
<dbReference type="EMBL" id="BMAW01037792">
    <property type="protein sequence ID" value="GFU49888.1"/>
    <property type="molecule type" value="Genomic_DNA"/>
</dbReference>
<name>A0A8X6UVY4_NEPPI</name>
<sequence length="126" mass="13915">MLTKGLSLLLSESGRFSDMVSIYATKGEVILEQNRKQASICSVPLAAGSLTISGIVFPFCKEMHDKKSRAEAKTQKMHMEGTALYVYNIIANASLSLSLQKMFQFVTTNVNNKLGSCEAYRMIILL</sequence>
<gene>
    <name evidence="1" type="ORF">NPIL_306391</name>
</gene>
<reference evidence="1" key="1">
    <citation type="submission" date="2020-08" db="EMBL/GenBank/DDBJ databases">
        <title>Multicomponent nature underlies the extraordinary mechanical properties of spider dragline silk.</title>
        <authorList>
            <person name="Kono N."/>
            <person name="Nakamura H."/>
            <person name="Mori M."/>
            <person name="Yoshida Y."/>
            <person name="Ohtoshi R."/>
            <person name="Malay A.D."/>
            <person name="Moran D.A.P."/>
            <person name="Tomita M."/>
            <person name="Numata K."/>
            <person name="Arakawa K."/>
        </authorList>
    </citation>
    <scope>NUCLEOTIDE SEQUENCE</scope>
</reference>
<keyword evidence="2" id="KW-1185">Reference proteome</keyword>
<protein>
    <submittedName>
        <fullName evidence="1">Uncharacterized protein</fullName>
    </submittedName>
</protein>
<comment type="caution">
    <text evidence="1">The sequence shown here is derived from an EMBL/GenBank/DDBJ whole genome shotgun (WGS) entry which is preliminary data.</text>
</comment>
<evidence type="ECO:0000313" key="1">
    <source>
        <dbReference type="EMBL" id="GFU49888.1"/>
    </source>
</evidence>